<keyword evidence="2" id="KW-1185">Reference proteome</keyword>
<accession>A0ABR3MT69</accession>
<evidence type="ECO:0000313" key="1">
    <source>
        <dbReference type="EMBL" id="KAL1267822.1"/>
    </source>
</evidence>
<comment type="caution">
    <text evidence="1">The sequence shown here is derived from an EMBL/GenBank/DDBJ whole genome shotgun (WGS) entry which is preliminary data.</text>
</comment>
<dbReference type="Proteomes" id="UP001558613">
    <property type="component" value="Unassembled WGS sequence"/>
</dbReference>
<evidence type="ECO:0000313" key="2">
    <source>
        <dbReference type="Proteomes" id="UP001558613"/>
    </source>
</evidence>
<sequence length="68" mass="7734">MPQPTGYPRGIWRKGQSTSGQNLQFWVVLYHVAGMDMLRGQRKRGAKRCGDDLAIVEGEKRERDSKGE</sequence>
<protein>
    <submittedName>
        <fullName evidence="1">Uncharacterized protein</fullName>
    </submittedName>
</protein>
<dbReference type="EMBL" id="JAYMGO010000009">
    <property type="protein sequence ID" value="KAL1267822.1"/>
    <property type="molecule type" value="Genomic_DNA"/>
</dbReference>
<organism evidence="1 2">
    <name type="scientific">Cirrhinus molitorella</name>
    <name type="common">mud carp</name>
    <dbReference type="NCBI Taxonomy" id="172907"/>
    <lineage>
        <taxon>Eukaryota</taxon>
        <taxon>Metazoa</taxon>
        <taxon>Chordata</taxon>
        <taxon>Craniata</taxon>
        <taxon>Vertebrata</taxon>
        <taxon>Euteleostomi</taxon>
        <taxon>Actinopterygii</taxon>
        <taxon>Neopterygii</taxon>
        <taxon>Teleostei</taxon>
        <taxon>Ostariophysi</taxon>
        <taxon>Cypriniformes</taxon>
        <taxon>Cyprinidae</taxon>
        <taxon>Labeoninae</taxon>
        <taxon>Labeonini</taxon>
        <taxon>Cirrhinus</taxon>
    </lineage>
</organism>
<name>A0ABR3MT69_9TELE</name>
<gene>
    <name evidence="1" type="ORF">QQF64_033185</name>
</gene>
<proteinExistence type="predicted"/>
<reference evidence="1 2" key="1">
    <citation type="submission" date="2023-09" db="EMBL/GenBank/DDBJ databases">
        <authorList>
            <person name="Wang M."/>
        </authorList>
    </citation>
    <scope>NUCLEOTIDE SEQUENCE [LARGE SCALE GENOMIC DNA]</scope>
    <source>
        <strain evidence="1">GT-2023</strain>
        <tissue evidence="1">Liver</tissue>
    </source>
</reference>